<keyword evidence="1" id="KW-0472">Membrane</keyword>
<reference evidence="3" key="1">
    <citation type="journal article" date="2019" name="Int. J. Syst. Evol. Microbiol.">
        <title>The Global Catalogue of Microorganisms (GCM) 10K type strain sequencing project: providing services to taxonomists for standard genome sequencing and annotation.</title>
        <authorList>
            <consortium name="The Broad Institute Genomics Platform"/>
            <consortium name="The Broad Institute Genome Sequencing Center for Infectious Disease"/>
            <person name="Wu L."/>
            <person name="Ma J."/>
        </authorList>
    </citation>
    <scope>NUCLEOTIDE SEQUENCE [LARGE SCALE GENOMIC DNA]</scope>
    <source>
        <strain evidence="3">CGMCC 1.3240</strain>
    </source>
</reference>
<organism evidence="2 3">
    <name type="scientific">Paenibacillus solisilvae</name>
    <dbReference type="NCBI Taxonomy" id="2486751"/>
    <lineage>
        <taxon>Bacteria</taxon>
        <taxon>Bacillati</taxon>
        <taxon>Bacillota</taxon>
        <taxon>Bacilli</taxon>
        <taxon>Bacillales</taxon>
        <taxon>Paenibacillaceae</taxon>
        <taxon>Paenibacillus</taxon>
    </lineage>
</organism>
<gene>
    <name evidence="2" type="ORF">ACFPYJ_03025</name>
</gene>
<name>A0ABW0VV84_9BACL</name>
<dbReference type="EMBL" id="JBHSOW010000015">
    <property type="protein sequence ID" value="MFC5648100.1"/>
    <property type="molecule type" value="Genomic_DNA"/>
</dbReference>
<comment type="caution">
    <text evidence="2">The sequence shown here is derived from an EMBL/GenBank/DDBJ whole genome shotgun (WGS) entry which is preliminary data.</text>
</comment>
<evidence type="ECO:0000256" key="1">
    <source>
        <dbReference type="SAM" id="Phobius"/>
    </source>
</evidence>
<keyword evidence="1" id="KW-0812">Transmembrane</keyword>
<proteinExistence type="predicted"/>
<keyword evidence="3" id="KW-1185">Reference proteome</keyword>
<evidence type="ECO:0000313" key="2">
    <source>
        <dbReference type="EMBL" id="MFC5648100.1"/>
    </source>
</evidence>
<accession>A0ABW0VV84</accession>
<feature type="transmembrane region" description="Helical" evidence="1">
    <location>
        <begin position="34"/>
        <end position="51"/>
    </location>
</feature>
<keyword evidence="1" id="KW-1133">Transmembrane helix</keyword>
<sequence>MAPLIALLVSFLFFRVLGLAGWTHHMDDWHTSLQGAVAAMFLLTATAHWGNKRKDLIRMVPAALPRADWRQTDTDFVHPNPIAIYFHSGCSLGRVDKSLQA</sequence>
<dbReference type="Proteomes" id="UP001596047">
    <property type="component" value="Unassembled WGS sequence"/>
</dbReference>
<dbReference type="RefSeq" id="WP_379186562.1">
    <property type="nucleotide sequence ID" value="NZ_JBHSOW010000015.1"/>
</dbReference>
<protein>
    <submittedName>
        <fullName evidence="2">Uncharacterized protein</fullName>
    </submittedName>
</protein>
<evidence type="ECO:0000313" key="3">
    <source>
        <dbReference type="Proteomes" id="UP001596047"/>
    </source>
</evidence>